<feature type="region of interest" description="Disordered" evidence="1">
    <location>
        <begin position="1"/>
        <end position="26"/>
    </location>
</feature>
<protein>
    <submittedName>
        <fullName evidence="2">Uncharacterized protein</fullName>
    </submittedName>
</protein>
<dbReference type="Proteomes" id="UP000800035">
    <property type="component" value="Unassembled WGS sequence"/>
</dbReference>
<reference evidence="2" key="1">
    <citation type="journal article" date="2020" name="Stud. Mycol.">
        <title>101 Dothideomycetes genomes: a test case for predicting lifestyles and emergence of pathogens.</title>
        <authorList>
            <person name="Haridas S."/>
            <person name="Albert R."/>
            <person name="Binder M."/>
            <person name="Bloem J."/>
            <person name="Labutti K."/>
            <person name="Salamov A."/>
            <person name="Andreopoulos B."/>
            <person name="Baker S."/>
            <person name="Barry K."/>
            <person name="Bills G."/>
            <person name="Bluhm B."/>
            <person name="Cannon C."/>
            <person name="Castanera R."/>
            <person name="Culley D."/>
            <person name="Daum C."/>
            <person name="Ezra D."/>
            <person name="Gonzalez J."/>
            <person name="Henrissat B."/>
            <person name="Kuo A."/>
            <person name="Liang C."/>
            <person name="Lipzen A."/>
            <person name="Lutzoni F."/>
            <person name="Magnuson J."/>
            <person name="Mondo S."/>
            <person name="Nolan M."/>
            <person name="Ohm R."/>
            <person name="Pangilinan J."/>
            <person name="Park H.-J."/>
            <person name="Ramirez L."/>
            <person name="Alfaro M."/>
            <person name="Sun H."/>
            <person name="Tritt A."/>
            <person name="Yoshinaga Y."/>
            <person name="Zwiers L.-H."/>
            <person name="Turgeon B."/>
            <person name="Goodwin S."/>
            <person name="Spatafora J."/>
            <person name="Crous P."/>
            <person name="Grigoriev I."/>
        </authorList>
    </citation>
    <scope>NUCLEOTIDE SEQUENCE</scope>
    <source>
        <strain evidence="2">CBS 675.92</strain>
    </source>
</reference>
<organism evidence="2 3">
    <name type="scientific">Byssothecium circinans</name>
    <dbReference type="NCBI Taxonomy" id="147558"/>
    <lineage>
        <taxon>Eukaryota</taxon>
        <taxon>Fungi</taxon>
        <taxon>Dikarya</taxon>
        <taxon>Ascomycota</taxon>
        <taxon>Pezizomycotina</taxon>
        <taxon>Dothideomycetes</taxon>
        <taxon>Pleosporomycetidae</taxon>
        <taxon>Pleosporales</taxon>
        <taxon>Massarineae</taxon>
        <taxon>Massarinaceae</taxon>
        <taxon>Byssothecium</taxon>
    </lineage>
</organism>
<dbReference type="OrthoDB" id="3650389at2759"/>
<feature type="region of interest" description="Disordered" evidence="1">
    <location>
        <begin position="171"/>
        <end position="319"/>
    </location>
</feature>
<accession>A0A6A5TWI9</accession>
<evidence type="ECO:0000313" key="3">
    <source>
        <dbReference type="Proteomes" id="UP000800035"/>
    </source>
</evidence>
<dbReference type="EMBL" id="ML976990">
    <property type="protein sequence ID" value="KAF1957001.1"/>
    <property type="molecule type" value="Genomic_DNA"/>
</dbReference>
<sequence length="319" mass="35106">MAEPESNKPAMVSDGKRMRSVWQPGDGNGNSAAHLIQRSINTLKGHPTWKIYIDDVVLPIVRDSQDEPPQYVYLDDRSTYIIWCTGAYTKAELGEFWPFDFNTSGSVRGGRKNRGRPAWTDETEIRFAKAPLRAKGKEYEFCGELEVTEYAPVRPKTKTKMEEVVEQEIAEEEKATDGVLLEGTQNAVPKDGNGGRPTTENIAVTDSVPAIKPVAPTTGSAPGKDMLPPRSEWNPSMADQIESRPLPKSSLPPNAKPLPFGSRPSGRPTNPGRPNSRQHKRRLSEISSSDTQKAHESHAPVPPAKRVNMGDGLEDIESA</sequence>
<dbReference type="AlphaFoldDB" id="A0A6A5TWI9"/>
<gene>
    <name evidence="2" type="ORF">CC80DRAFT_53230</name>
</gene>
<evidence type="ECO:0000256" key="1">
    <source>
        <dbReference type="SAM" id="MobiDB-lite"/>
    </source>
</evidence>
<proteinExistence type="predicted"/>
<name>A0A6A5TWI9_9PLEO</name>
<keyword evidence="3" id="KW-1185">Reference proteome</keyword>
<evidence type="ECO:0000313" key="2">
    <source>
        <dbReference type="EMBL" id="KAF1957001.1"/>
    </source>
</evidence>